<keyword evidence="9" id="KW-1185">Reference proteome</keyword>
<evidence type="ECO:0000313" key="9">
    <source>
        <dbReference type="Proteomes" id="UP000184440"/>
    </source>
</evidence>
<evidence type="ECO:0000259" key="7">
    <source>
        <dbReference type="Pfam" id="PF00296"/>
    </source>
</evidence>
<keyword evidence="3" id="KW-0560">Oxidoreductase</keyword>
<dbReference type="Gene3D" id="3.20.20.30">
    <property type="entry name" value="Luciferase-like domain"/>
    <property type="match status" value="1"/>
</dbReference>
<dbReference type="STRING" id="134849.SAMN05443668_1223"/>
<keyword evidence="4 8" id="KW-0503">Monooxygenase</keyword>
<evidence type="ECO:0000256" key="1">
    <source>
        <dbReference type="ARBA" id="ARBA00022630"/>
    </source>
</evidence>
<evidence type="ECO:0000256" key="5">
    <source>
        <dbReference type="ARBA" id="ARBA00033748"/>
    </source>
</evidence>
<evidence type="ECO:0000256" key="3">
    <source>
        <dbReference type="ARBA" id="ARBA00023002"/>
    </source>
</evidence>
<dbReference type="Pfam" id="PF00296">
    <property type="entry name" value="Bac_luciferase"/>
    <property type="match status" value="1"/>
</dbReference>
<dbReference type="SUPFAM" id="SSF51679">
    <property type="entry name" value="Bacterial luciferase-like"/>
    <property type="match status" value="1"/>
</dbReference>
<dbReference type="PANTHER" id="PTHR30011">
    <property type="entry name" value="ALKANESULFONATE MONOOXYGENASE-RELATED"/>
    <property type="match status" value="1"/>
</dbReference>
<feature type="binding site" evidence="6">
    <location>
        <position position="220"/>
    </location>
    <ligand>
        <name>FMN</name>
        <dbReference type="ChEBI" id="CHEBI:58210"/>
    </ligand>
</feature>
<dbReference type="InterPro" id="IPR051260">
    <property type="entry name" value="Diverse_substr_monoxygenases"/>
</dbReference>
<organism evidence="8 9">
    <name type="scientific">Cryptosporangium aurantiacum</name>
    <dbReference type="NCBI Taxonomy" id="134849"/>
    <lineage>
        <taxon>Bacteria</taxon>
        <taxon>Bacillati</taxon>
        <taxon>Actinomycetota</taxon>
        <taxon>Actinomycetes</taxon>
        <taxon>Cryptosporangiales</taxon>
        <taxon>Cryptosporangiaceae</taxon>
        <taxon>Cryptosporangium</taxon>
    </lineage>
</organism>
<name>A0A1M7RLR2_9ACTN</name>
<evidence type="ECO:0000256" key="4">
    <source>
        <dbReference type="ARBA" id="ARBA00023033"/>
    </source>
</evidence>
<gene>
    <name evidence="8" type="ORF">SAMN05443668_1223</name>
</gene>
<dbReference type="RefSeq" id="WP_073264957.1">
    <property type="nucleotide sequence ID" value="NZ_FRCS01000022.1"/>
</dbReference>
<feature type="binding site" evidence="6">
    <location>
        <position position="149"/>
    </location>
    <ligand>
        <name>FMN</name>
        <dbReference type="ChEBI" id="CHEBI:58210"/>
    </ligand>
</feature>
<dbReference type="PIRSF" id="PIRSF000337">
    <property type="entry name" value="NTA_MOA"/>
    <property type="match status" value="1"/>
</dbReference>
<dbReference type="PANTHER" id="PTHR30011:SF16">
    <property type="entry name" value="C2H2 FINGER DOMAIN TRANSCRIPTION FACTOR (EUROFUNG)-RELATED"/>
    <property type="match status" value="1"/>
</dbReference>
<feature type="binding site" evidence="6">
    <location>
        <position position="95"/>
    </location>
    <ligand>
        <name>FMN</name>
        <dbReference type="ChEBI" id="CHEBI:58210"/>
    </ligand>
</feature>
<protein>
    <submittedName>
        <fullName evidence="8">FMN-dependent oxidoreductase, nitrilotriacetate monooxygenase family</fullName>
    </submittedName>
</protein>
<reference evidence="8 9" key="1">
    <citation type="submission" date="2016-11" db="EMBL/GenBank/DDBJ databases">
        <authorList>
            <person name="Jaros S."/>
            <person name="Januszkiewicz K."/>
            <person name="Wedrychowicz H."/>
        </authorList>
    </citation>
    <scope>NUCLEOTIDE SEQUENCE [LARGE SCALE GENOMIC DNA]</scope>
    <source>
        <strain evidence="8 9">DSM 46144</strain>
    </source>
</reference>
<dbReference type="InterPro" id="IPR036661">
    <property type="entry name" value="Luciferase-like_sf"/>
</dbReference>
<dbReference type="GO" id="GO:0016705">
    <property type="term" value="F:oxidoreductase activity, acting on paired donors, with incorporation or reduction of molecular oxygen"/>
    <property type="evidence" value="ECO:0007669"/>
    <property type="project" value="InterPro"/>
</dbReference>
<dbReference type="InterPro" id="IPR016215">
    <property type="entry name" value="NTA_MOA"/>
</dbReference>
<keyword evidence="1 6" id="KW-0285">Flavoprotein</keyword>
<dbReference type="OrthoDB" id="8320141at2"/>
<dbReference type="InterPro" id="IPR011251">
    <property type="entry name" value="Luciferase-like_dom"/>
</dbReference>
<sequence length="447" mass="48846">MTQKQIHLAAHFPGVNNTTVWSDPAGGSHIEFDSFVHLARTAERAKFDFFFLAEGLRLREQGGQIYDLDVVGRPDTFTVLAALAAVTDRLGLTGTINSTFNEPYEVARQFASLDHLSAGRAGWNVVTSWDAFTGENFRRGGFLPESDRYVRAKQFLATATELFDSWRGDEIVADREAGVFLSDPNAGAFAHTDSQFDIHGRFNVPRSPQGRPVILQAGDSDEGREFAAATADAIFSRHGTLEAGQAFYADVKGRLAKYGRTPDQLKVLPAATFVLGDTDADAQEKAAVVRRQQVSGQTAIKFAEQLWNRDLSGYDPDGPLPDVDPVVGDSHISRGRASVRMFRDPVAVAAQWRALAEEKKLSLREVVIEVTGRQNFIGSAATIAEQINTLVQADASDGFILVPHITPGGLDEFADTVVPLLQERGVFRTEYEGTTLRDHLGLGPLRS</sequence>
<proteinExistence type="inferred from homology"/>
<dbReference type="NCBIfam" id="TIGR03860">
    <property type="entry name" value="FMN_nitrolo"/>
    <property type="match status" value="1"/>
</dbReference>
<dbReference type="CDD" id="cd01095">
    <property type="entry name" value="Nitrilotriacetate_monoxgenase"/>
    <property type="match status" value="1"/>
</dbReference>
<evidence type="ECO:0000256" key="6">
    <source>
        <dbReference type="PIRSR" id="PIRSR000337-1"/>
    </source>
</evidence>
<evidence type="ECO:0000256" key="2">
    <source>
        <dbReference type="ARBA" id="ARBA00022643"/>
    </source>
</evidence>
<dbReference type="EMBL" id="FRCS01000022">
    <property type="protein sequence ID" value="SHN47265.1"/>
    <property type="molecule type" value="Genomic_DNA"/>
</dbReference>
<feature type="domain" description="Luciferase-like" evidence="7">
    <location>
        <begin position="28"/>
        <end position="393"/>
    </location>
</feature>
<dbReference type="AlphaFoldDB" id="A0A1M7RLR2"/>
<accession>A0A1M7RLR2</accession>
<dbReference type="Proteomes" id="UP000184440">
    <property type="component" value="Unassembled WGS sequence"/>
</dbReference>
<keyword evidence="2 6" id="KW-0288">FMN</keyword>
<comment type="similarity">
    <text evidence="5">Belongs to the NtaA/SnaA/DszA monooxygenase family.</text>
</comment>
<dbReference type="GO" id="GO:0004497">
    <property type="term" value="F:monooxygenase activity"/>
    <property type="evidence" value="ECO:0007669"/>
    <property type="project" value="UniProtKB-KW"/>
</dbReference>
<evidence type="ECO:0000313" key="8">
    <source>
        <dbReference type="EMBL" id="SHN47265.1"/>
    </source>
</evidence>